<keyword evidence="3 7" id="KW-0812">Transmembrane</keyword>
<dbReference type="SMART" id="SM00665">
    <property type="entry name" value="B561"/>
    <property type="match status" value="1"/>
</dbReference>
<feature type="transmembrane region" description="Helical" evidence="7">
    <location>
        <begin position="125"/>
        <end position="149"/>
    </location>
</feature>
<evidence type="ECO:0000313" key="10">
    <source>
        <dbReference type="Proteomes" id="UP001454036"/>
    </source>
</evidence>
<protein>
    <recommendedName>
        <fullName evidence="8">Cytochrome b561 domain-containing protein</fullName>
    </recommendedName>
</protein>
<evidence type="ECO:0000256" key="6">
    <source>
        <dbReference type="ARBA" id="ARBA00023136"/>
    </source>
</evidence>
<feature type="domain" description="Cytochrome b561" evidence="8">
    <location>
        <begin position="1"/>
        <end position="149"/>
    </location>
</feature>
<keyword evidence="2" id="KW-0813">Transport</keyword>
<evidence type="ECO:0000259" key="8">
    <source>
        <dbReference type="PROSITE" id="PS50939"/>
    </source>
</evidence>
<evidence type="ECO:0000313" key="9">
    <source>
        <dbReference type="EMBL" id="GAA0147124.1"/>
    </source>
</evidence>
<feature type="transmembrane region" description="Helical" evidence="7">
    <location>
        <begin position="21"/>
        <end position="41"/>
    </location>
</feature>
<dbReference type="PANTHER" id="PTHR23130:SF199">
    <property type="entry name" value="CYTOCHROME B561 AND DOMON DOMAIN-CONTAINING PROTEIN"/>
    <property type="match status" value="1"/>
</dbReference>
<dbReference type="PROSITE" id="PS50939">
    <property type="entry name" value="CYTOCHROME_B561"/>
    <property type="match status" value="1"/>
</dbReference>
<sequence>MPIGAIVARHMKVFKAANPAWFYLHSACQSSAYIVGVAGWGTGLKLGSDSEGVTQKPHRQIGIALFCLGTLQVFALLLRPKPDHKYRLYWNIYHHLTGYTVIVLTIVNIFEGFEILEPEEKWKRAYIGVLIFLGAFAAVMEAITWSIVLRRKKEDNKFSSAIGTNGARENGNGF</sequence>
<evidence type="ECO:0000256" key="5">
    <source>
        <dbReference type="ARBA" id="ARBA00022989"/>
    </source>
</evidence>
<gene>
    <name evidence="9" type="ORF">LIER_06905</name>
</gene>
<dbReference type="Pfam" id="PF03188">
    <property type="entry name" value="Cytochrom_B561"/>
    <property type="match status" value="1"/>
</dbReference>
<dbReference type="Gene3D" id="1.20.120.1770">
    <property type="match status" value="1"/>
</dbReference>
<dbReference type="GO" id="GO:0016020">
    <property type="term" value="C:membrane"/>
    <property type="evidence" value="ECO:0007669"/>
    <property type="project" value="UniProtKB-SubCell"/>
</dbReference>
<keyword evidence="10" id="KW-1185">Reference proteome</keyword>
<dbReference type="AlphaFoldDB" id="A0AAV3P6I5"/>
<evidence type="ECO:0000256" key="1">
    <source>
        <dbReference type="ARBA" id="ARBA00004370"/>
    </source>
</evidence>
<accession>A0AAV3P6I5</accession>
<evidence type="ECO:0000256" key="7">
    <source>
        <dbReference type="SAM" id="Phobius"/>
    </source>
</evidence>
<keyword evidence="5 7" id="KW-1133">Transmembrane helix</keyword>
<dbReference type="Proteomes" id="UP001454036">
    <property type="component" value="Unassembled WGS sequence"/>
</dbReference>
<evidence type="ECO:0000256" key="3">
    <source>
        <dbReference type="ARBA" id="ARBA00022692"/>
    </source>
</evidence>
<reference evidence="9 10" key="1">
    <citation type="submission" date="2024-01" db="EMBL/GenBank/DDBJ databases">
        <title>The complete chloroplast genome sequence of Lithospermum erythrorhizon: insights into the phylogenetic relationship among Boraginaceae species and the maternal lineages of purple gromwells.</title>
        <authorList>
            <person name="Okada T."/>
            <person name="Watanabe K."/>
        </authorList>
    </citation>
    <scope>NUCLEOTIDE SEQUENCE [LARGE SCALE GENOMIC DNA]</scope>
</reference>
<dbReference type="CDD" id="cd08760">
    <property type="entry name" value="Cyt_b561_FRRS1_like"/>
    <property type="match status" value="1"/>
</dbReference>
<dbReference type="InterPro" id="IPR006593">
    <property type="entry name" value="Cyt_b561/ferric_Rdtase_TM"/>
</dbReference>
<keyword evidence="4" id="KW-0249">Electron transport</keyword>
<feature type="transmembrane region" description="Helical" evidence="7">
    <location>
        <begin position="61"/>
        <end position="78"/>
    </location>
</feature>
<feature type="transmembrane region" description="Helical" evidence="7">
    <location>
        <begin position="90"/>
        <end position="110"/>
    </location>
</feature>
<evidence type="ECO:0000256" key="2">
    <source>
        <dbReference type="ARBA" id="ARBA00022448"/>
    </source>
</evidence>
<dbReference type="PANTHER" id="PTHR23130">
    <property type="entry name" value="CYTOCHROME B561 AND DOMON DOMAIN-CONTAINING PROTEIN"/>
    <property type="match status" value="1"/>
</dbReference>
<comment type="subcellular location">
    <subcellularLocation>
        <location evidence="1">Membrane</location>
    </subcellularLocation>
</comment>
<name>A0AAV3P6I5_LITER</name>
<evidence type="ECO:0000256" key="4">
    <source>
        <dbReference type="ARBA" id="ARBA00022982"/>
    </source>
</evidence>
<dbReference type="EMBL" id="BAABME010001033">
    <property type="protein sequence ID" value="GAA0147124.1"/>
    <property type="molecule type" value="Genomic_DNA"/>
</dbReference>
<keyword evidence="6 7" id="KW-0472">Membrane</keyword>
<organism evidence="9 10">
    <name type="scientific">Lithospermum erythrorhizon</name>
    <name type="common">Purple gromwell</name>
    <name type="synonym">Lithospermum officinale var. erythrorhizon</name>
    <dbReference type="NCBI Taxonomy" id="34254"/>
    <lineage>
        <taxon>Eukaryota</taxon>
        <taxon>Viridiplantae</taxon>
        <taxon>Streptophyta</taxon>
        <taxon>Embryophyta</taxon>
        <taxon>Tracheophyta</taxon>
        <taxon>Spermatophyta</taxon>
        <taxon>Magnoliopsida</taxon>
        <taxon>eudicotyledons</taxon>
        <taxon>Gunneridae</taxon>
        <taxon>Pentapetalae</taxon>
        <taxon>asterids</taxon>
        <taxon>lamiids</taxon>
        <taxon>Boraginales</taxon>
        <taxon>Boraginaceae</taxon>
        <taxon>Boraginoideae</taxon>
        <taxon>Lithospermeae</taxon>
        <taxon>Lithospermum</taxon>
    </lineage>
</organism>
<comment type="caution">
    <text evidence="9">The sequence shown here is derived from an EMBL/GenBank/DDBJ whole genome shotgun (WGS) entry which is preliminary data.</text>
</comment>
<proteinExistence type="predicted"/>